<sequence length="561" mass="56859">PGAAQPREAEVVIESNASTTPDAVLLEGEGTPASATVTLSNLTQTYDGATKPVSVSTTPAGLNVVVTYDGGTAAPVDAGSYSVAASIDEPDYSGSAGDTLVIESADQNIVFPAIADRSVDDSPFTVSATADSGLAVSFSVISGPASVSGNQVTLDGVPGTVTIEAAQPGNNNWNAAPTVQQSFQVTEGDAASIEAVSATTIGGQAGQPVAAGDLPTVRVTDSQDNPVSGVTVSFSVASGGGSVTGATQVTDANGQAQVGGWTLGSDATQTLEAAAPGLTGSPVVFTANVDPSIELSISIDDGRTTIERQQRNTYVITASNTGPNDAQDVDVTALLPAEFNEFMADWVCYAGVGASCGASSGTGSLQDSGAVIGAGASIVYVLEANVRQNAGGMIEVEALVASGGETATDTDTTQIVITEDAIFSDRFESAQTGNAVRFDSAREQAGAWLQFADRLAGGLPPRVLLRGEDAAGNDVFRVRAVRAGKQLLVRLSVRDSGGAWHRAGWQPVTSPERLLAVDYDAATGTLLVTGEKLQASLLGNKTAPQVTRLIADDGITLEMDD</sequence>
<dbReference type="InterPro" id="IPR001434">
    <property type="entry name" value="OmcB-like_DUF11"/>
</dbReference>
<organism evidence="3 4">
    <name type="scientific">Wenzhouxiangella sediminis</name>
    <dbReference type="NCBI Taxonomy" id="1792836"/>
    <lineage>
        <taxon>Bacteria</taxon>
        <taxon>Pseudomonadati</taxon>
        <taxon>Pseudomonadota</taxon>
        <taxon>Gammaproteobacteria</taxon>
        <taxon>Chromatiales</taxon>
        <taxon>Wenzhouxiangellaceae</taxon>
        <taxon>Wenzhouxiangella</taxon>
    </lineage>
</organism>
<dbReference type="AlphaFoldDB" id="A0A3E1KCA7"/>
<dbReference type="Proteomes" id="UP000260351">
    <property type="component" value="Unassembled WGS sequence"/>
</dbReference>
<dbReference type="EMBL" id="QUZK01000011">
    <property type="protein sequence ID" value="RFF32403.1"/>
    <property type="molecule type" value="Genomic_DNA"/>
</dbReference>
<dbReference type="InterPro" id="IPR043772">
    <property type="entry name" value="MBG_3"/>
</dbReference>
<dbReference type="InterPro" id="IPR008964">
    <property type="entry name" value="Invasin/intimin_cell_adhesion"/>
</dbReference>
<dbReference type="Pfam" id="PF18887">
    <property type="entry name" value="MBG_3"/>
    <property type="match status" value="1"/>
</dbReference>
<evidence type="ECO:0000313" key="4">
    <source>
        <dbReference type="Proteomes" id="UP000260351"/>
    </source>
</evidence>
<protein>
    <recommendedName>
        <fullName evidence="5">Big-1 domain-containing protein</fullName>
    </recommendedName>
</protein>
<dbReference type="RefSeq" id="WP_147307577.1">
    <property type="nucleotide sequence ID" value="NZ_QUZK01000011.1"/>
</dbReference>
<dbReference type="OrthoDB" id="6071500at2"/>
<keyword evidence="4" id="KW-1185">Reference proteome</keyword>
<feature type="domain" description="MBG" evidence="2">
    <location>
        <begin position="35"/>
        <end position="105"/>
    </location>
</feature>
<evidence type="ECO:0000259" key="1">
    <source>
        <dbReference type="Pfam" id="PF01345"/>
    </source>
</evidence>
<feature type="domain" description="DUF11" evidence="1">
    <location>
        <begin position="295"/>
        <end position="413"/>
    </location>
</feature>
<proteinExistence type="predicted"/>
<name>A0A3E1KCA7_9GAMM</name>
<evidence type="ECO:0000313" key="3">
    <source>
        <dbReference type="EMBL" id="RFF32403.1"/>
    </source>
</evidence>
<dbReference type="Pfam" id="PF01345">
    <property type="entry name" value="DUF11"/>
    <property type="match status" value="1"/>
</dbReference>
<dbReference type="Gene3D" id="2.60.40.1120">
    <property type="entry name" value="Carboxypeptidase-like, regulatory domain"/>
    <property type="match status" value="1"/>
</dbReference>
<reference evidence="3 4" key="1">
    <citation type="submission" date="2018-08" db="EMBL/GenBank/DDBJ databases">
        <title>Wenzhouxiangella salilacus sp. nov., a novel bacterium isolated from a saline lake in Xinjiang Province, China.</title>
        <authorList>
            <person name="Han S."/>
        </authorList>
    </citation>
    <scope>NUCLEOTIDE SEQUENCE [LARGE SCALE GENOMIC DNA]</scope>
    <source>
        <strain evidence="3 4">XDB06</strain>
    </source>
</reference>
<feature type="non-terminal residue" evidence="3">
    <location>
        <position position="1"/>
    </location>
</feature>
<gene>
    <name evidence="3" type="ORF">DZC52_01595</name>
</gene>
<dbReference type="SUPFAM" id="SSF49373">
    <property type="entry name" value="Invasin/intimin cell-adhesion fragments"/>
    <property type="match status" value="1"/>
</dbReference>
<evidence type="ECO:0000259" key="2">
    <source>
        <dbReference type="Pfam" id="PF18887"/>
    </source>
</evidence>
<evidence type="ECO:0008006" key="5">
    <source>
        <dbReference type="Google" id="ProtNLM"/>
    </source>
</evidence>
<accession>A0A3E1KCA7</accession>
<comment type="caution">
    <text evidence="3">The sequence shown here is derived from an EMBL/GenBank/DDBJ whole genome shotgun (WGS) entry which is preliminary data.</text>
</comment>